<dbReference type="EMBL" id="BPVZ01000052">
    <property type="protein sequence ID" value="GKV19013.1"/>
    <property type="molecule type" value="Genomic_DNA"/>
</dbReference>
<keyword evidence="3" id="KW-1185">Reference proteome</keyword>
<comment type="caution">
    <text evidence="2">The sequence shown here is derived from an EMBL/GenBank/DDBJ whole genome shotgun (WGS) entry which is preliminary data.</text>
</comment>
<organism evidence="2 3">
    <name type="scientific">Rubroshorea leprosula</name>
    <dbReference type="NCBI Taxonomy" id="152421"/>
    <lineage>
        <taxon>Eukaryota</taxon>
        <taxon>Viridiplantae</taxon>
        <taxon>Streptophyta</taxon>
        <taxon>Embryophyta</taxon>
        <taxon>Tracheophyta</taxon>
        <taxon>Spermatophyta</taxon>
        <taxon>Magnoliopsida</taxon>
        <taxon>eudicotyledons</taxon>
        <taxon>Gunneridae</taxon>
        <taxon>Pentapetalae</taxon>
        <taxon>rosids</taxon>
        <taxon>malvids</taxon>
        <taxon>Malvales</taxon>
        <taxon>Dipterocarpaceae</taxon>
        <taxon>Rubroshorea</taxon>
    </lineage>
</organism>
<gene>
    <name evidence="2" type="ORF">SLEP1_g29313</name>
</gene>
<proteinExistence type="predicted"/>
<accession>A0AAV5JWG4</accession>
<protein>
    <submittedName>
        <fullName evidence="2">Uncharacterized protein</fullName>
    </submittedName>
</protein>
<feature type="region of interest" description="Disordered" evidence="1">
    <location>
        <begin position="1"/>
        <end position="27"/>
    </location>
</feature>
<evidence type="ECO:0000313" key="3">
    <source>
        <dbReference type="Proteomes" id="UP001054252"/>
    </source>
</evidence>
<evidence type="ECO:0000313" key="2">
    <source>
        <dbReference type="EMBL" id="GKV19013.1"/>
    </source>
</evidence>
<reference evidence="2 3" key="1">
    <citation type="journal article" date="2021" name="Commun. Biol.">
        <title>The genome of Shorea leprosula (Dipterocarpaceae) highlights the ecological relevance of drought in aseasonal tropical rainforests.</title>
        <authorList>
            <person name="Ng K.K.S."/>
            <person name="Kobayashi M.J."/>
            <person name="Fawcett J.A."/>
            <person name="Hatakeyama M."/>
            <person name="Paape T."/>
            <person name="Ng C.H."/>
            <person name="Ang C.C."/>
            <person name="Tnah L.H."/>
            <person name="Lee C.T."/>
            <person name="Nishiyama T."/>
            <person name="Sese J."/>
            <person name="O'Brien M.J."/>
            <person name="Copetti D."/>
            <person name="Mohd Noor M.I."/>
            <person name="Ong R.C."/>
            <person name="Putra M."/>
            <person name="Sireger I.Z."/>
            <person name="Indrioko S."/>
            <person name="Kosugi Y."/>
            <person name="Izuno A."/>
            <person name="Isagi Y."/>
            <person name="Lee S.L."/>
            <person name="Shimizu K.K."/>
        </authorList>
    </citation>
    <scope>NUCLEOTIDE SEQUENCE [LARGE SCALE GENOMIC DNA]</scope>
    <source>
        <strain evidence="2">214</strain>
    </source>
</reference>
<dbReference type="AlphaFoldDB" id="A0AAV5JWG4"/>
<sequence length="58" mass="6265">MEKVRLKSSSSPKRTLGILSHPPNTHLLQVAGGHPSKFAVDQASLPSHAQISFDSLFL</sequence>
<evidence type="ECO:0000256" key="1">
    <source>
        <dbReference type="SAM" id="MobiDB-lite"/>
    </source>
</evidence>
<name>A0AAV5JWG4_9ROSI</name>
<dbReference type="Proteomes" id="UP001054252">
    <property type="component" value="Unassembled WGS sequence"/>
</dbReference>